<proteinExistence type="predicted"/>
<evidence type="ECO:0000313" key="3">
    <source>
        <dbReference type="Proteomes" id="UP000759298"/>
    </source>
</evidence>
<sequence length="71" mass="8264">MKTRPGICNRKKRFASREAAERVAQAAPFTLRAYRCELCRQFHLTSRTKGMQIPRHELGRPELPGPELRRS</sequence>
<reference evidence="2 3" key="1">
    <citation type="submission" date="2021-07" db="EMBL/GenBank/DDBJ databases">
        <title>Alteriqipengyuania abyssalis NZ-12B nov, sp.nov isolated from deep sea sponge in pacific ocean.</title>
        <authorList>
            <person name="Tareen S."/>
            <person name="Wink J."/>
        </authorList>
    </citation>
    <scope>NUCLEOTIDE SEQUENCE [LARGE SCALE GENOMIC DNA]</scope>
    <source>
        <strain evidence="2 3">NZ-12B</strain>
    </source>
</reference>
<accession>A0ABS7PDM5</accession>
<comment type="caution">
    <text evidence="2">The sequence shown here is derived from an EMBL/GenBank/DDBJ whole genome shotgun (WGS) entry which is preliminary data.</text>
</comment>
<organism evidence="2 3">
    <name type="scientific">Alteriqipengyuania abyssalis</name>
    <dbReference type="NCBI Taxonomy" id="2860200"/>
    <lineage>
        <taxon>Bacteria</taxon>
        <taxon>Pseudomonadati</taxon>
        <taxon>Pseudomonadota</taxon>
        <taxon>Alphaproteobacteria</taxon>
        <taxon>Sphingomonadales</taxon>
        <taxon>Erythrobacteraceae</taxon>
        <taxon>Alteriqipengyuania</taxon>
    </lineage>
</organism>
<protein>
    <submittedName>
        <fullName evidence="2">Uncharacterized protein</fullName>
    </submittedName>
</protein>
<dbReference type="RefSeq" id="WP_197635395.1">
    <property type="nucleotide sequence ID" value="NZ_JAHWXP010000002.1"/>
</dbReference>
<feature type="region of interest" description="Disordered" evidence="1">
    <location>
        <begin position="49"/>
        <end position="71"/>
    </location>
</feature>
<dbReference type="Proteomes" id="UP000759298">
    <property type="component" value="Unassembled WGS sequence"/>
</dbReference>
<evidence type="ECO:0000313" key="2">
    <source>
        <dbReference type="EMBL" id="MBY8337174.1"/>
    </source>
</evidence>
<name>A0ABS7PDM5_9SPHN</name>
<evidence type="ECO:0000256" key="1">
    <source>
        <dbReference type="SAM" id="MobiDB-lite"/>
    </source>
</evidence>
<gene>
    <name evidence="2" type="ORF">KYN89_08935</name>
</gene>
<dbReference type="EMBL" id="JAHWXP010000002">
    <property type="protein sequence ID" value="MBY8337174.1"/>
    <property type="molecule type" value="Genomic_DNA"/>
</dbReference>
<keyword evidence="3" id="KW-1185">Reference proteome</keyword>